<feature type="domain" description="Amidohydrolase-related" evidence="9">
    <location>
        <begin position="30"/>
        <end position="338"/>
    </location>
</feature>
<dbReference type="GO" id="GO:0046872">
    <property type="term" value="F:metal ion binding"/>
    <property type="evidence" value="ECO:0007669"/>
    <property type="project" value="UniProtKB-KW"/>
</dbReference>
<dbReference type="GO" id="GO:0005829">
    <property type="term" value="C:cytosol"/>
    <property type="evidence" value="ECO:0007669"/>
    <property type="project" value="TreeGrafter"/>
</dbReference>
<dbReference type="GO" id="GO:0019748">
    <property type="term" value="P:secondary metabolic process"/>
    <property type="evidence" value="ECO:0007669"/>
    <property type="project" value="TreeGrafter"/>
</dbReference>
<dbReference type="OrthoDB" id="2832284at2759"/>
<evidence type="ECO:0000256" key="2">
    <source>
        <dbReference type="ARBA" id="ARBA00022723"/>
    </source>
</evidence>
<dbReference type="InterPro" id="IPR006680">
    <property type="entry name" value="Amidohydro-rel"/>
</dbReference>
<comment type="similarity">
    <text evidence="1">Belongs to the metallo-dependent hydrolases superfamily. ACMSD family.</text>
</comment>
<dbReference type="PANTHER" id="PTHR21240:SF29">
    <property type="entry name" value="AMIDOHYDROLASE-RELATED DOMAIN-CONTAINING PROTEIN"/>
    <property type="match status" value="1"/>
</dbReference>
<reference evidence="10 11" key="1">
    <citation type="journal article" date="2020" name="ISME J.">
        <title>Uncovering the hidden diversity of litter-decomposition mechanisms in mushroom-forming fungi.</title>
        <authorList>
            <person name="Floudas D."/>
            <person name="Bentzer J."/>
            <person name="Ahren D."/>
            <person name="Johansson T."/>
            <person name="Persson P."/>
            <person name="Tunlid A."/>
        </authorList>
    </citation>
    <scope>NUCLEOTIDE SEQUENCE [LARGE SCALE GENOMIC DNA]</scope>
    <source>
        <strain evidence="10 11">CBS 101986</strain>
    </source>
</reference>
<dbReference type="Pfam" id="PF04909">
    <property type="entry name" value="Amidohydro_2"/>
    <property type="match status" value="1"/>
</dbReference>
<proteinExistence type="inferred from homology"/>
<evidence type="ECO:0000256" key="6">
    <source>
        <dbReference type="ARBA" id="ARBA00036832"/>
    </source>
</evidence>
<sequence>MGIGTVRTPSPMSTSLAPPNVLLNQNCRRIDVHHHYFPPDLDKLKSNADVGWRTPSENLPWSPSISLQAMDAMSIDVALLSYPPISSGSCSEENRALARERNQYAAAICRQYPDRFGFFVTLPFLDDVEGVLQEISHGFDELYAHGVSLASSCGIGAAAKYVGDALYEPIWAELDRRKAVVFLHGSQTPSSTPYPHPFLGIPITEAPNETFKAAAHLVVSGNRRKFPHVKIILAHLGGTTPMLAARVAVLSSYMGCSLSPEEILEDFRTFYYESALSAHGPTLDAMRAFVDEDHVMFGTDFPAVSTQMANWFTDNLEKYYTDEKRLKGVMSENAKKLFLGVDK</sequence>
<name>A0A8H5BEG4_9AGAR</name>
<dbReference type="EMBL" id="JAACJJ010000028">
    <property type="protein sequence ID" value="KAF5320707.1"/>
    <property type="molecule type" value="Genomic_DNA"/>
</dbReference>
<evidence type="ECO:0000256" key="8">
    <source>
        <dbReference type="RuleBase" id="RU366045"/>
    </source>
</evidence>
<evidence type="ECO:0000256" key="7">
    <source>
        <dbReference type="ARBA" id="ARBA00038889"/>
    </source>
</evidence>
<evidence type="ECO:0000256" key="1">
    <source>
        <dbReference type="ARBA" id="ARBA00005871"/>
    </source>
</evidence>
<dbReference type="GO" id="GO:0016787">
    <property type="term" value="F:hydrolase activity"/>
    <property type="evidence" value="ECO:0007669"/>
    <property type="project" value="InterPro"/>
</dbReference>
<organism evidence="10 11">
    <name type="scientific">Psilocybe cf. subviscida</name>
    <dbReference type="NCBI Taxonomy" id="2480587"/>
    <lineage>
        <taxon>Eukaryota</taxon>
        <taxon>Fungi</taxon>
        <taxon>Dikarya</taxon>
        <taxon>Basidiomycota</taxon>
        <taxon>Agaricomycotina</taxon>
        <taxon>Agaricomycetes</taxon>
        <taxon>Agaricomycetidae</taxon>
        <taxon>Agaricales</taxon>
        <taxon>Agaricineae</taxon>
        <taxon>Strophariaceae</taxon>
        <taxon>Psilocybe</taxon>
    </lineage>
</organism>
<keyword evidence="11" id="KW-1185">Reference proteome</keyword>
<evidence type="ECO:0000313" key="11">
    <source>
        <dbReference type="Proteomes" id="UP000567179"/>
    </source>
</evidence>
<dbReference type="GO" id="GO:0047596">
    <property type="term" value="F:6-methylsalicylate decarboxylase activity"/>
    <property type="evidence" value="ECO:0007669"/>
    <property type="project" value="UniProtKB-EC"/>
</dbReference>
<gene>
    <name evidence="10" type="ORF">D9619_000875</name>
</gene>
<evidence type="ECO:0000256" key="4">
    <source>
        <dbReference type="ARBA" id="ARBA00022833"/>
    </source>
</evidence>
<keyword evidence="4" id="KW-0862">Zinc</keyword>
<evidence type="ECO:0000313" key="10">
    <source>
        <dbReference type="EMBL" id="KAF5320707.1"/>
    </source>
</evidence>
<dbReference type="Proteomes" id="UP000567179">
    <property type="component" value="Unassembled WGS sequence"/>
</dbReference>
<keyword evidence="2" id="KW-0479">Metal-binding</keyword>
<evidence type="ECO:0000256" key="5">
    <source>
        <dbReference type="ARBA" id="ARBA00023239"/>
    </source>
</evidence>
<evidence type="ECO:0000256" key="3">
    <source>
        <dbReference type="ARBA" id="ARBA00022793"/>
    </source>
</evidence>
<evidence type="ECO:0000259" key="9">
    <source>
        <dbReference type="Pfam" id="PF04909"/>
    </source>
</evidence>
<dbReference type="InterPro" id="IPR032466">
    <property type="entry name" value="Metal_Hydrolase"/>
</dbReference>
<comment type="catalytic activity">
    <reaction evidence="6">
        <text>6-methylsalicylate + H(+) = 3-methylphenol + CO2</text>
        <dbReference type="Rhea" id="RHEA:23112"/>
        <dbReference type="ChEBI" id="CHEBI:15378"/>
        <dbReference type="ChEBI" id="CHEBI:16526"/>
        <dbReference type="ChEBI" id="CHEBI:17231"/>
        <dbReference type="ChEBI" id="CHEBI:36658"/>
        <dbReference type="EC" id="4.1.1.52"/>
    </reaction>
    <physiologicalReaction direction="left-to-right" evidence="6">
        <dbReference type="Rhea" id="RHEA:23113"/>
    </physiologicalReaction>
</comment>
<dbReference type="SUPFAM" id="SSF51556">
    <property type="entry name" value="Metallo-dependent hydrolases"/>
    <property type="match status" value="1"/>
</dbReference>
<dbReference type="EC" id="4.1.1.52" evidence="7"/>
<dbReference type="AlphaFoldDB" id="A0A8H5BEG4"/>
<accession>A0A8H5BEG4</accession>
<dbReference type="InterPro" id="IPR032465">
    <property type="entry name" value="ACMSD"/>
</dbReference>
<comment type="caution">
    <text evidence="10">The sequence shown here is derived from an EMBL/GenBank/DDBJ whole genome shotgun (WGS) entry which is preliminary data.</text>
</comment>
<keyword evidence="3 8" id="KW-0210">Decarboxylase</keyword>
<dbReference type="PANTHER" id="PTHR21240">
    <property type="entry name" value="2-AMINO-3-CARBOXYLMUCONATE-6-SEMIALDEHYDE DECARBOXYLASE"/>
    <property type="match status" value="1"/>
</dbReference>
<dbReference type="Gene3D" id="3.20.20.140">
    <property type="entry name" value="Metal-dependent hydrolases"/>
    <property type="match status" value="1"/>
</dbReference>
<keyword evidence="5 8" id="KW-0456">Lyase</keyword>
<protein>
    <recommendedName>
        <fullName evidence="7">6-methylsalicylate decarboxylase</fullName>
        <ecNumber evidence="7">4.1.1.52</ecNumber>
    </recommendedName>
</protein>